<comment type="caution">
    <text evidence="1">The sequence shown here is derived from an EMBL/GenBank/DDBJ whole genome shotgun (WGS) entry which is preliminary data.</text>
</comment>
<dbReference type="Proteomes" id="UP000319769">
    <property type="component" value="Unassembled WGS sequence"/>
</dbReference>
<accession>A0A5N0VL25</accession>
<organism evidence="1 2">
    <name type="scientific">Amycolatopsis acidicola</name>
    <dbReference type="NCBI Taxonomy" id="2596893"/>
    <lineage>
        <taxon>Bacteria</taxon>
        <taxon>Bacillati</taxon>
        <taxon>Actinomycetota</taxon>
        <taxon>Actinomycetes</taxon>
        <taxon>Pseudonocardiales</taxon>
        <taxon>Pseudonocardiaceae</taxon>
        <taxon>Amycolatopsis</taxon>
    </lineage>
</organism>
<gene>
    <name evidence="1" type="ORF">FPZ12_001450</name>
</gene>
<protein>
    <submittedName>
        <fullName evidence="1">Uncharacterized protein</fullName>
    </submittedName>
</protein>
<evidence type="ECO:0000313" key="2">
    <source>
        <dbReference type="Proteomes" id="UP000319769"/>
    </source>
</evidence>
<name>A0A5N0VL25_9PSEU</name>
<dbReference type="RefSeq" id="WP_144746440.1">
    <property type="nucleotide sequence ID" value="NZ_VMNW02000001.1"/>
</dbReference>
<keyword evidence="2" id="KW-1185">Reference proteome</keyword>
<dbReference type="AlphaFoldDB" id="A0A5N0VL25"/>
<sequence length="89" mass="9898">MPETSTSCALCGGTGADGWFVEPVFDHETGLISSRVVDCDACRDRGVPVTPLRQNRRRGVEKKRTPARRRTRLVEAWLRGKSRGTRISA</sequence>
<reference evidence="1" key="1">
    <citation type="submission" date="2019-09" db="EMBL/GenBank/DDBJ databases">
        <authorList>
            <person name="Teo W.F.A."/>
            <person name="Duangmal K."/>
        </authorList>
    </citation>
    <scope>NUCLEOTIDE SEQUENCE [LARGE SCALE GENOMIC DNA]</scope>
    <source>
        <strain evidence="1">K81G1</strain>
    </source>
</reference>
<proteinExistence type="predicted"/>
<evidence type="ECO:0000313" key="1">
    <source>
        <dbReference type="EMBL" id="KAA9166886.1"/>
    </source>
</evidence>
<dbReference type="OrthoDB" id="3197455at2"/>
<dbReference type="EMBL" id="VMNW02000001">
    <property type="protein sequence ID" value="KAA9166886.1"/>
    <property type="molecule type" value="Genomic_DNA"/>
</dbReference>